<dbReference type="InterPro" id="IPR020861">
    <property type="entry name" value="Triosephosphate_isomerase_AS"/>
</dbReference>
<gene>
    <name evidence="13" type="primary">tpiA</name>
    <name evidence="15" type="ORF">DXX93_07850</name>
</gene>
<dbReference type="UniPathway" id="UPA00109">
    <property type="reaction ID" value="UER00189"/>
</dbReference>
<dbReference type="InterPro" id="IPR022896">
    <property type="entry name" value="TrioseP_Isoase_bac/euk"/>
</dbReference>
<comment type="catalytic activity">
    <reaction evidence="1 13 14">
        <text>D-glyceraldehyde 3-phosphate = dihydroxyacetone phosphate</text>
        <dbReference type="Rhea" id="RHEA:18585"/>
        <dbReference type="ChEBI" id="CHEBI:57642"/>
        <dbReference type="ChEBI" id="CHEBI:59776"/>
        <dbReference type="EC" id="5.3.1.1"/>
    </reaction>
</comment>
<dbReference type="SUPFAM" id="SSF51351">
    <property type="entry name" value="Triosephosphate isomerase (TIM)"/>
    <property type="match status" value="1"/>
</dbReference>
<dbReference type="GO" id="GO:0019563">
    <property type="term" value="P:glycerol catabolic process"/>
    <property type="evidence" value="ECO:0007669"/>
    <property type="project" value="TreeGrafter"/>
</dbReference>
<dbReference type="FunFam" id="3.20.20.70:FF:000020">
    <property type="entry name" value="Triosephosphate isomerase"/>
    <property type="match status" value="1"/>
</dbReference>
<reference evidence="15 16" key="1">
    <citation type="submission" date="2018-08" db="EMBL/GenBank/DDBJ databases">
        <title>Thalassotalea euphylliae genome.</title>
        <authorList>
            <person name="Summers S."/>
            <person name="Rice S.A."/>
            <person name="Freckelton M.L."/>
            <person name="Nedved B.T."/>
            <person name="Hadfield M.G."/>
        </authorList>
    </citation>
    <scope>NUCLEOTIDE SEQUENCE [LARGE SCALE GENOMIC DNA]</scope>
    <source>
        <strain evidence="15 16">H1</strain>
    </source>
</reference>
<name>A0A3E0TPQ4_9GAMM</name>
<feature type="active site" description="Proton acceptor" evidence="13">
    <location>
        <position position="171"/>
    </location>
</feature>
<dbReference type="InterPro" id="IPR013785">
    <property type="entry name" value="Aldolase_TIM"/>
</dbReference>
<dbReference type="GO" id="GO:0006094">
    <property type="term" value="P:gluconeogenesis"/>
    <property type="evidence" value="ECO:0007669"/>
    <property type="project" value="UniProtKB-UniRule"/>
</dbReference>
<feature type="active site" description="Electrophile" evidence="13">
    <location>
        <position position="99"/>
    </location>
</feature>
<dbReference type="EC" id="5.3.1.1" evidence="6 13"/>
<keyword evidence="9 13" id="KW-0963">Cytoplasm</keyword>
<keyword evidence="11 13" id="KW-0413">Isomerase</keyword>
<comment type="caution">
    <text evidence="15">The sequence shown here is derived from an EMBL/GenBank/DDBJ whole genome shotgun (WGS) entry which is preliminary data.</text>
</comment>
<evidence type="ECO:0000256" key="12">
    <source>
        <dbReference type="ARBA" id="ARBA00055680"/>
    </source>
</evidence>
<evidence type="ECO:0000256" key="1">
    <source>
        <dbReference type="ARBA" id="ARBA00000474"/>
    </source>
</evidence>
<evidence type="ECO:0000256" key="5">
    <source>
        <dbReference type="ARBA" id="ARBA00011738"/>
    </source>
</evidence>
<dbReference type="GO" id="GO:0005829">
    <property type="term" value="C:cytosol"/>
    <property type="evidence" value="ECO:0007669"/>
    <property type="project" value="TreeGrafter"/>
</dbReference>
<comment type="pathway">
    <text evidence="3">Carbohydrate metabolism; erythritol degradation.</text>
</comment>
<dbReference type="EMBL" id="QUOU01000001">
    <property type="protein sequence ID" value="REL26504.1"/>
    <property type="molecule type" value="Genomic_DNA"/>
</dbReference>
<dbReference type="GO" id="GO:0046166">
    <property type="term" value="P:glyceraldehyde-3-phosphate biosynthetic process"/>
    <property type="evidence" value="ECO:0007669"/>
    <property type="project" value="TreeGrafter"/>
</dbReference>
<evidence type="ECO:0000256" key="14">
    <source>
        <dbReference type="RuleBase" id="RU363013"/>
    </source>
</evidence>
<comment type="pathway">
    <text evidence="13 14">Carbohydrate degradation; glycolysis; D-glyceraldehyde 3-phosphate from glycerone phosphate: step 1/1.</text>
</comment>
<dbReference type="PROSITE" id="PS00171">
    <property type="entry name" value="TIM_1"/>
    <property type="match status" value="1"/>
</dbReference>
<dbReference type="GO" id="GO:0004807">
    <property type="term" value="F:triose-phosphate isomerase activity"/>
    <property type="evidence" value="ECO:0007669"/>
    <property type="project" value="UniProtKB-UniRule"/>
</dbReference>
<evidence type="ECO:0000256" key="6">
    <source>
        <dbReference type="ARBA" id="ARBA00011940"/>
    </source>
</evidence>
<keyword evidence="8 13" id="KW-0312">Gluconeogenesis</keyword>
<evidence type="ECO:0000313" key="15">
    <source>
        <dbReference type="EMBL" id="REL26504.1"/>
    </source>
</evidence>
<dbReference type="HAMAP" id="MF_00147_B">
    <property type="entry name" value="TIM_B"/>
    <property type="match status" value="1"/>
</dbReference>
<evidence type="ECO:0000256" key="10">
    <source>
        <dbReference type="ARBA" id="ARBA00023152"/>
    </source>
</evidence>
<dbReference type="NCBIfam" id="TIGR00419">
    <property type="entry name" value="tim"/>
    <property type="match status" value="1"/>
</dbReference>
<dbReference type="OrthoDB" id="9809429at2"/>
<keyword evidence="10 13" id="KW-0324">Glycolysis</keyword>
<evidence type="ECO:0000256" key="4">
    <source>
        <dbReference type="ARBA" id="ARBA00007422"/>
    </source>
</evidence>
<dbReference type="RefSeq" id="WP_116007621.1">
    <property type="nucleotide sequence ID" value="NZ_QUOU01000001.1"/>
</dbReference>
<dbReference type="UniPathway" id="UPA00138"/>
<dbReference type="PANTHER" id="PTHR21139:SF42">
    <property type="entry name" value="TRIOSEPHOSPHATE ISOMERASE"/>
    <property type="match status" value="1"/>
</dbReference>
<feature type="binding site" evidence="13">
    <location>
        <position position="177"/>
    </location>
    <ligand>
        <name>substrate</name>
    </ligand>
</feature>
<dbReference type="Proteomes" id="UP000256478">
    <property type="component" value="Unassembled WGS sequence"/>
</dbReference>
<comment type="subcellular location">
    <subcellularLocation>
        <location evidence="13 14">Cytoplasm</location>
    </subcellularLocation>
</comment>
<sequence length="257" mass="27481">MNRQAIVAANWKMNGSFGLVTEMSQGLADLGLSNDVSIVVCPSSPFLAALTDAFEQEKACEHISVGAQNVSEFEQGAYTGEVSVSMLQACKVQYVIVGHSERRSLFKETSTQVAHKVKIALDAGLVPILCIGESEAERTAEQTETVLASQLQPVIDEVGIERFSHIVVAYEPVWAIGTGKTASPEMAQQTHEFIRKFLANASEDIAAKTPILYGGSVNAKNCQDLFAQPDIDGGLIGGASLKVEEFKTICSAAKGTR</sequence>
<dbReference type="AlphaFoldDB" id="A0A3E0TPQ4"/>
<dbReference type="PANTHER" id="PTHR21139">
    <property type="entry name" value="TRIOSEPHOSPHATE ISOMERASE"/>
    <property type="match status" value="1"/>
</dbReference>
<organism evidence="15 16">
    <name type="scientific">Thalassotalea euphylliae</name>
    <dbReference type="NCBI Taxonomy" id="1655234"/>
    <lineage>
        <taxon>Bacteria</taxon>
        <taxon>Pseudomonadati</taxon>
        <taxon>Pseudomonadota</taxon>
        <taxon>Gammaproteobacteria</taxon>
        <taxon>Alteromonadales</taxon>
        <taxon>Colwelliaceae</taxon>
        <taxon>Thalassotalea</taxon>
    </lineage>
</organism>
<comment type="similarity">
    <text evidence="4 13 14">Belongs to the triosephosphate isomerase family.</text>
</comment>
<dbReference type="PROSITE" id="PS51440">
    <property type="entry name" value="TIM_2"/>
    <property type="match status" value="1"/>
</dbReference>
<proteinExistence type="inferred from homology"/>
<evidence type="ECO:0000256" key="3">
    <source>
        <dbReference type="ARBA" id="ARBA00004939"/>
    </source>
</evidence>
<feature type="binding site" evidence="13">
    <location>
        <position position="216"/>
    </location>
    <ligand>
        <name>substrate</name>
    </ligand>
</feature>
<protein>
    <recommendedName>
        <fullName evidence="7 13">Triosephosphate isomerase</fullName>
        <shortName evidence="13">TIM</shortName>
        <shortName evidence="13">TPI</shortName>
        <ecNumber evidence="6 13">5.3.1.1</ecNumber>
    </recommendedName>
    <alternativeName>
        <fullName evidence="13">Triose-phosphate isomerase</fullName>
    </alternativeName>
</protein>
<evidence type="ECO:0000313" key="16">
    <source>
        <dbReference type="Proteomes" id="UP000256478"/>
    </source>
</evidence>
<evidence type="ECO:0000256" key="7">
    <source>
        <dbReference type="ARBA" id="ARBA00019397"/>
    </source>
</evidence>
<dbReference type="InterPro" id="IPR035990">
    <property type="entry name" value="TIM_sf"/>
</dbReference>
<evidence type="ECO:0000256" key="9">
    <source>
        <dbReference type="ARBA" id="ARBA00022490"/>
    </source>
</evidence>
<evidence type="ECO:0000256" key="11">
    <source>
        <dbReference type="ARBA" id="ARBA00023235"/>
    </source>
</evidence>
<accession>A0A3E0TPQ4</accession>
<evidence type="ECO:0000256" key="13">
    <source>
        <dbReference type="HAMAP-Rule" id="MF_00147"/>
    </source>
</evidence>
<comment type="function">
    <text evidence="12 13">Involved in the gluconeogenesis. Catalyzes stereospecifically the conversion of dihydroxyacetone phosphate (DHAP) to D-glyceraldehyde-3-phosphate (G3P).</text>
</comment>
<evidence type="ECO:0000256" key="8">
    <source>
        <dbReference type="ARBA" id="ARBA00022432"/>
    </source>
</evidence>
<dbReference type="Gene3D" id="3.20.20.70">
    <property type="entry name" value="Aldolase class I"/>
    <property type="match status" value="1"/>
</dbReference>
<comment type="subunit">
    <text evidence="5 13 14">Homodimer.</text>
</comment>
<feature type="binding site" evidence="13">
    <location>
        <begin position="10"/>
        <end position="12"/>
    </location>
    <ligand>
        <name>substrate</name>
    </ligand>
</feature>
<dbReference type="Pfam" id="PF00121">
    <property type="entry name" value="TIM"/>
    <property type="match status" value="1"/>
</dbReference>
<dbReference type="InterPro" id="IPR000652">
    <property type="entry name" value="Triosephosphate_isomerase"/>
</dbReference>
<dbReference type="CDD" id="cd00311">
    <property type="entry name" value="TIM"/>
    <property type="match status" value="1"/>
</dbReference>
<comment type="pathway">
    <text evidence="2 13 14">Carbohydrate biosynthesis; gluconeogenesis.</text>
</comment>
<evidence type="ECO:0000256" key="2">
    <source>
        <dbReference type="ARBA" id="ARBA00004742"/>
    </source>
</evidence>
<dbReference type="GO" id="GO:0006096">
    <property type="term" value="P:glycolytic process"/>
    <property type="evidence" value="ECO:0007669"/>
    <property type="project" value="UniProtKB-UniRule"/>
</dbReference>
<feature type="binding site" evidence="13">
    <location>
        <begin position="237"/>
        <end position="238"/>
    </location>
    <ligand>
        <name>substrate</name>
    </ligand>
</feature>